<proteinExistence type="predicted"/>
<reference evidence="2" key="1">
    <citation type="journal article" date="2019" name="Int. J. Syst. Evol. Microbiol.">
        <title>The Global Catalogue of Microorganisms (GCM) 10K type strain sequencing project: providing services to taxonomists for standard genome sequencing and annotation.</title>
        <authorList>
            <consortium name="The Broad Institute Genomics Platform"/>
            <consortium name="The Broad Institute Genome Sequencing Center for Infectious Disease"/>
            <person name="Wu L."/>
            <person name="Ma J."/>
        </authorList>
    </citation>
    <scope>NUCLEOTIDE SEQUENCE [LARGE SCALE GENOMIC DNA]</scope>
    <source>
        <strain evidence="2">JCM 5062</strain>
    </source>
</reference>
<accession>A0ABP5ZYH6</accession>
<organism evidence="1 2">
    <name type="scientific">Streptomyces gobitricini</name>
    <dbReference type="NCBI Taxonomy" id="68211"/>
    <lineage>
        <taxon>Bacteria</taxon>
        <taxon>Bacillati</taxon>
        <taxon>Actinomycetota</taxon>
        <taxon>Actinomycetes</taxon>
        <taxon>Kitasatosporales</taxon>
        <taxon>Streptomycetaceae</taxon>
        <taxon>Streptomyces</taxon>
    </lineage>
</organism>
<evidence type="ECO:0000313" key="1">
    <source>
        <dbReference type="EMBL" id="GAA2507156.1"/>
    </source>
</evidence>
<keyword evidence="2" id="KW-1185">Reference proteome</keyword>
<gene>
    <name evidence="1" type="ORF">GCM10010393_44940</name>
</gene>
<dbReference type="EMBL" id="BAAASR010000025">
    <property type="protein sequence ID" value="GAA2507156.1"/>
    <property type="molecule type" value="Genomic_DNA"/>
</dbReference>
<protein>
    <submittedName>
        <fullName evidence="1">Uncharacterized protein</fullName>
    </submittedName>
</protein>
<name>A0ABP5ZYH6_9ACTN</name>
<evidence type="ECO:0000313" key="2">
    <source>
        <dbReference type="Proteomes" id="UP001499942"/>
    </source>
</evidence>
<comment type="caution">
    <text evidence="1">The sequence shown here is derived from an EMBL/GenBank/DDBJ whole genome shotgun (WGS) entry which is preliminary data.</text>
</comment>
<dbReference type="Proteomes" id="UP001499942">
    <property type="component" value="Unassembled WGS sequence"/>
</dbReference>
<sequence>MNRAAPDIEGFPVSDQRPSQRVSLEKVIRALRGPWDTQRAITALRDAGHEPEEKHTRQILRDLASSGLLVKVQGRPVQYRTESMNE</sequence>